<dbReference type="Gene3D" id="3.30.1490.10">
    <property type="match status" value="1"/>
</dbReference>
<dbReference type="Pfam" id="PF00410">
    <property type="entry name" value="Ribosomal_S8"/>
    <property type="match status" value="1"/>
</dbReference>
<dbReference type="GO" id="GO:0003735">
    <property type="term" value="F:structural constituent of ribosome"/>
    <property type="evidence" value="ECO:0007669"/>
    <property type="project" value="InterPro"/>
</dbReference>
<dbReference type="InterPro" id="IPR035987">
    <property type="entry name" value="Ribosomal_uS8_sf"/>
</dbReference>
<dbReference type="AlphaFoldDB" id="A0A507CJE1"/>
<evidence type="ECO:0000256" key="3">
    <source>
        <dbReference type="ARBA" id="ARBA00023274"/>
    </source>
</evidence>
<organism evidence="4 5">
    <name type="scientific">Synchytrium microbalum</name>
    <dbReference type="NCBI Taxonomy" id="1806994"/>
    <lineage>
        <taxon>Eukaryota</taxon>
        <taxon>Fungi</taxon>
        <taxon>Fungi incertae sedis</taxon>
        <taxon>Chytridiomycota</taxon>
        <taxon>Chytridiomycota incertae sedis</taxon>
        <taxon>Chytridiomycetes</taxon>
        <taxon>Synchytriales</taxon>
        <taxon>Synchytriaceae</taxon>
        <taxon>Synchytrium</taxon>
    </lineage>
</organism>
<comment type="caution">
    <text evidence="4">The sequence shown here is derived from an EMBL/GenBank/DDBJ whole genome shotgun (WGS) entry which is preliminary data.</text>
</comment>
<dbReference type="GO" id="GO:1990904">
    <property type="term" value="C:ribonucleoprotein complex"/>
    <property type="evidence" value="ECO:0007669"/>
    <property type="project" value="UniProtKB-KW"/>
</dbReference>
<evidence type="ECO:0008006" key="6">
    <source>
        <dbReference type="Google" id="ProtNLM"/>
    </source>
</evidence>
<keyword evidence="5" id="KW-1185">Reference proteome</keyword>
<evidence type="ECO:0000313" key="4">
    <source>
        <dbReference type="EMBL" id="TPX38324.1"/>
    </source>
</evidence>
<evidence type="ECO:0000256" key="2">
    <source>
        <dbReference type="ARBA" id="ARBA00022980"/>
    </source>
</evidence>
<dbReference type="Proteomes" id="UP000319731">
    <property type="component" value="Unassembled WGS sequence"/>
</dbReference>
<dbReference type="GO" id="GO:0006412">
    <property type="term" value="P:translation"/>
    <property type="evidence" value="ECO:0007669"/>
    <property type="project" value="InterPro"/>
</dbReference>
<dbReference type="RefSeq" id="XP_031028038.1">
    <property type="nucleotide sequence ID" value="XM_031166041.1"/>
</dbReference>
<dbReference type="InterPro" id="IPR000630">
    <property type="entry name" value="Ribosomal_uS8"/>
</dbReference>
<dbReference type="GO" id="GO:0005840">
    <property type="term" value="C:ribosome"/>
    <property type="evidence" value="ECO:0007669"/>
    <property type="project" value="UniProtKB-KW"/>
</dbReference>
<accession>A0A507CJE1</accession>
<dbReference type="Gene3D" id="3.30.1370.30">
    <property type="match status" value="1"/>
</dbReference>
<keyword evidence="3" id="KW-0687">Ribonucleoprotein</keyword>
<dbReference type="GeneID" id="42001338"/>
<dbReference type="SUPFAM" id="SSF56047">
    <property type="entry name" value="Ribosomal protein S8"/>
    <property type="match status" value="1"/>
</dbReference>
<name>A0A507CJE1_9FUNG</name>
<comment type="similarity">
    <text evidence="1">Belongs to the universal ribosomal protein uS8 family.</text>
</comment>
<proteinExistence type="inferred from homology"/>
<reference evidence="4 5" key="1">
    <citation type="journal article" date="2019" name="Sci. Rep.">
        <title>Comparative genomics of chytrid fungi reveal insights into the obligate biotrophic and pathogenic lifestyle of Synchytrium endobioticum.</title>
        <authorList>
            <person name="van de Vossenberg B.T.L.H."/>
            <person name="Warris S."/>
            <person name="Nguyen H.D.T."/>
            <person name="van Gent-Pelzer M.P.E."/>
            <person name="Joly D.L."/>
            <person name="van de Geest H.C."/>
            <person name="Bonants P.J.M."/>
            <person name="Smith D.S."/>
            <person name="Levesque C.A."/>
            <person name="van der Lee T.A.J."/>
        </authorList>
    </citation>
    <scope>NUCLEOTIDE SEQUENCE [LARGE SCALE GENOMIC DNA]</scope>
    <source>
        <strain evidence="4 5">JEL517</strain>
    </source>
</reference>
<dbReference type="EMBL" id="QEAO01000001">
    <property type="protein sequence ID" value="TPX38324.1"/>
    <property type="molecule type" value="Genomic_DNA"/>
</dbReference>
<sequence>MAPFHYLCSQIENSFRWKLRRIAVPSTKTNRAICQILYHEGFLSGIATGNTKGPYAYAYNASVTPDNVAEQRLWLDLKYRDGLPALSSLKVVSKPSRKVSLTADEVKLMAGMRKASTLIKPMQIGQVTILSTPAGIVELNAALKFNAGGEVLCIAT</sequence>
<gene>
    <name evidence="4" type="ORF">SmJEL517_g00111</name>
</gene>
<evidence type="ECO:0000313" key="5">
    <source>
        <dbReference type="Proteomes" id="UP000319731"/>
    </source>
</evidence>
<keyword evidence="2" id="KW-0689">Ribosomal protein</keyword>
<dbReference type="OrthoDB" id="409928at2759"/>
<protein>
    <recommendedName>
        <fullName evidence="6">30S ribosomal protein S8</fullName>
    </recommendedName>
</protein>
<evidence type="ECO:0000256" key="1">
    <source>
        <dbReference type="ARBA" id="ARBA00006471"/>
    </source>
</evidence>
<dbReference type="STRING" id="1806994.A0A507CJE1"/>